<dbReference type="PANTHER" id="PTHR35279">
    <property type="match status" value="1"/>
</dbReference>
<keyword evidence="2" id="KW-1185">Reference proteome</keyword>
<sequence>MKGVNNNWEKLGRILAPNSKIEWMSTFTGASYAVATEQEYLFDVYVTGRDSSNRSLIGRVQLDLQDDPKVINIDPQPVLSCGTLGAFDENGVSYPCLVKHQDKLRLYYTGWMPTVLTPFQNHLGMAVQQGDIFQRFSRAPILQRTNEDFLSIGSVCVQFDEGIWKLWYTSFINWGNEPDAAKHRYIIKYATSEDGINWIRDNQVCIDIQNKEEHSICRPTIFKYQNLYHMWYCYRGDYYKLGYAFSEDGINWTRSDRDIRITLSDTGWDSQSQCYPNVFRCGEYLYLLYCGNEYGREGLGLARLKI</sequence>
<organism evidence="1 2">
    <name type="scientific">Hyella patelloides LEGE 07179</name>
    <dbReference type="NCBI Taxonomy" id="945734"/>
    <lineage>
        <taxon>Bacteria</taxon>
        <taxon>Bacillati</taxon>
        <taxon>Cyanobacteriota</taxon>
        <taxon>Cyanophyceae</taxon>
        <taxon>Pleurocapsales</taxon>
        <taxon>Hyellaceae</taxon>
        <taxon>Hyella</taxon>
    </lineage>
</organism>
<dbReference type="Gene3D" id="2.115.10.20">
    <property type="entry name" value="Glycosyl hydrolase domain, family 43"/>
    <property type="match status" value="2"/>
</dbReference>
<proteinExistence type="predicted"/>
<dbReference type="AlphaFoldDB" id="A0A563VIK7"/>
<dbReference type="Proteomes" id="UP000320055">
    <property type="component" value="Unassembled WGS sequence"/>
</dbReference>
<name>A0A563VIK7_9CYAN</name>
<dbReference type="EMBL" id="CAACVJ010000001">
    <property type="protein sequence ID" value="VEP11254.1"/>
    <property type="molecule type" value="Genomic_DNA"/>
</dbReference>
<gene>
    <name evidence="1" type="ORF">H1P_10039</name>
</gene>
<dbReference type="RefSeq" id="WP_144862926.1">
    <property type="nucleotide sequence ID" value="NZ_LR213766.1"/>
</dbReference>
<dbReference type="PANTHER" id="PTHR35279:SF1">
    <property type="entry name" value="ARABINANASE_LEVANSUCRASE_INVERTASE"/>
    <property type="match status" value="1"/>
</dbReference>
<accession>A0A563VIK7</accession>
<evidence type="ECO:0008006" key="3">
    <source>
        <dbReference type="Google" id="ProtNLM"/>
    </source>
</evidence>
<dbReference type="InterPro" id="IPR023296">
    <property type="entry name" value="Glyco_hydro_beta-prop_sf"/>
</dbReference>
<evidence type="ECO:0000313" key="2">
    <source>
        <dbReference type="Proteomes" id="UP000320055"/>
    </source>
</evidence>
<dbReference type="OrthoDB" id="9799605at2"/>
<dbReference type="SUPFAM" id="SSF75005">
    <property type="entry name" value="Arabinanase/levansucrase/invertase"/>
    <property type="match status" value="1"/>
</dbReference>
<reference evidence="1 2" key="1">
    <citation type="submission" date="2019-01" db="EMBL/GenBank/DDBJ databases">
        <authorList>
            <person name="Brito A."/>
        </authorList>
    </citation>
    <scope>NUCLEOTIDE SEQUENCE [LARGE SCALE GENOMIC DNA]</scope>
    <source>
        <strain evidence="1">1</strain>
    </source>
</reference>
<evidence type="ECO:0000313" key="1">
    <source>
        <dbReference type="EMBL" id="VEP11254.1"/>
    </source>
</evidence>
<protein>
    <recommendedName>
        <fullName evidence="3">Glycosyl hydrolase family 32 N-terminal domain-containing protein</fullName>
    </recommendedName>
</protein>